<dbReference type="EMBL" id="PDCK01000045">
    <property type="protein sequence ID" value="PRQ18434.1"/>
    <property type="molecule type" value="Genomic_DNA"/>
</dbReference>
<comment type="caution">
    <text evidence="1">The sequence shown here is derived from an EMBL/GenBank/DDBJ whole genome shotgun (WGS) entry which is preliminary data.</text>
</comment>
<proteinExistence type="predicted"/>
<keyword evidence="2" id="KW-1185">Reference proteome</keyword>
<organism evidence="1 2">
    <name type="scientific">Rosa chinensis</name>
    <name type="common">China rose</name>
    <dbReference type="NCBI Taxonomy" id="74649"/>
    <lineage>
        <taxon>Eukaryota</taxon>
        <taxon>Viridiplantae</taxon>
        <taxon>Streptophyta</taxon>
        <taxon>Embryophyta</taxon>
        <taxon>Tracheophyta</taxon>
        <taxon>Spermatophyta</taxon>
        <taxon>Magnoliopsida</taxon>
        <taxon>eudicotyledons</taxon>
        <taxon>Gunneridae</taxon>
        <taxon>Pentapetalae</taxon>
        <taxon>rosids</taxon>
        <taxon>fabids</taxon>
        <taxon>Rosales</taxon>
        <taxon>Rosaceae</taxon>
        <taxon>Rosoideae</taxon>
        <taxon>Rosoideae incertae sedis</taxon>
        <taxon>Rosa</taxon>
    </lineage>
</organism>
<sequence>MRFDGRPGWAGGGWAISGPPAPLYDCETRISLNPKPSEISLSQSTTVLTVTPPSTTARFSLPSS</sequence>
<dbReference type="Gramene" id="PRQ18434">
    <property type="protein sequence ID" value="PRQ18434"/>
    <property type="gene ID" value="RchiOBHm_Chr7g0206001"/>
</dbReference>
<name>A0A2P6P922_ROSCH</name>
<reference evidence="1 2" key="1">
    <citation type="journal article" date="2018" name="Nat. Genet.">
        <title>The Rosa genome provides new insights in the design of modern roses.</title>
        <authorList>
            <person name="Bendahmane M."/>
        </authorList>
    </citation>
    <scope>NUCLEOTIDE SEQUENCE [LARGE SCALE GENOMIC DNA]</scope>
    <source>
        <strain evidence="2">cv. Old Blush</strain>
    </source>
</reference>
<evidence type="ECO:0000313" key="1">
    <source>
        <dbReference type="EMBL" id="PRQ18434.1"/>
    </source>
</evidence>
<protein>
    <submittedName>
        <fullName evidence="1">Uncharacterized protein</fullName>
    </submittedName>
</protein>
<evidence type="ECO:0000313" key="2">
    <source>
        <dbReference type="Proteomes" id="UP000238479"/>
    </source>
</evidence>
<gene>
    <name evidence="1" type="ORF">RchiOBHm_Chr7g0206001</name>
</gene>
<accession>A0A2P6P922</accession>
<dbReference type="Proteomes" id="UP000238479">
    <property type="component" value="Chromosome 7"/>
</dbReference>
<dbReference type="AlphaFoldDB" id="A0A2P6P922"/>